<evidence type="ECO:0000256" key="5">
    <source>
        <dbReference type="PROSITE-ProRule" id="PRU00335"/>
    </source>
</evidence>
<dbReference type="PANTHER" id="PTHR30055:SF175">
    <property type="entry name" value="HTH-TYPE TRANSCRIPTIONAL REPRESSOR KSTR2"/>
    <property type="match status" value="1"/>
</dbReference>
<evidence type="ECO:0000313" key="8">
    <source>
        <dbReference type="Proteomes" id="UP000007030"/>
    </source>
</evidence>
<evidence type="ECO:0000259" key="6">
    <source>
        <dbReference type="PROSITE" id="PS50977"/>
    </source>
</evidence>
<dbReference type="Gene3D" id="1.10.10.60">
    <property type="entry name" value="Homeodomain-like"/>
    <property type="match status" value="1"/>
</dbReference>
<dbReference type="HOGENOM" id="CLU_069356_12_4_0"/>
<dbReference type="KEGG" id="mhd:Marky_1364"/>
<dbReference type="PROSITE" id="PS50977">
    <property type="entry name" value="HTH_TETR_2"/>
    <property type="match status" value="1"/>
</dbReference>
<evidence type="ECO:0000256" key="1">
    <source>
        <dbReference type="ARBA" id="ARBA00022491"/>
    </source>
</evidence>
<feature type="DNA-binding region" description="H-T-H motif" evidence="5">
    <location>
        <begin position="24"/>
        <end position="43"/>
    </location>
</feature>
<dbReference type="InterPro" id="IPR001647">
    <property type="entry name" value="HTH_TetR"/>
</dbReference>
<dbReference type="Proteomes" id="UP000007030">
    <property type="component" value="Chromosome"/>
</dbReference>
<dbReference type="InterPro" id="IPR041490">
    <property type="entry name" value="KstR2_TetR_C"/>
</dbReference>
<gene>
    <name evidence="7" type="ordered locus">Marky_1364</name>
</gene>
<evidence type="ECO:0000256" key="4">
    <source>
        <dbReference type="ARBA" id="ARBA00023163"/>
    </source>
</evidence>
<name>F2NLK0_MARHT</name>
<dbReference type="RefSeq" id="WP_013704146.1">
    <property type="nucleotide sequence ID" value="NC_015387.1"/>
</dbReference>
<keyword evidence="8" id="KW-1185">Reference proteome</keyword>
<evidence type="ECO:0000256" key="2">
    <source>
        <dbReference type="ARBA" id="ARBA00023015"/>
    </source>
</evidence>
<protein>
    <submittedName>
        <fullName evidence="7">Regulatory protein TetR</fullName>
    </submittedName>
</protein>
<feature type="domain" description="HTH tetR-type" evidence="6">
    <location>
        <begin position="1"/>
        <end position="61"/>
    </location>
</feature>
<organism evidence="7 8">
    <name type="scientific">Marinithermus hydrothermalis (strain DSM 14884 / JCM 11576 / T1)</name>
    <dbReference type="NCBI Taxonomy" id="869210"/>
    <lineage>
        <taxon>Bacteria</taxon>
        <taxon>Thermotogati</taxon>
        <taxon>Deinococcota</taxon>
        <taxon>Deinococci</taxon>
        <taxon>Thermales</taxon>
        <taxon>Thermaceae</taxon>
        <taxon>Marinithermus</taxon>
    </lineage>
</organism>
<dbReference type="OrthoDB" id="9814200at2"/>
<dbReference type="GO" id="GO:0003700">
    <property type="term" value="F:DNA-binding transcription factor activity"/>
    <property type="evidence" value="ECO:0007669"/>
    <property type="project" value="TreeGrafter"/>
</dbReference>
<accession>F2NLK0</accession>
<dbReference type="SUPFAM" id="SSF48498">
    <property type="entry name" value="Tetracyclin repressor-like, C-terminal domain"/>
    <property type="match status" value="1"/>
</dbReference>
<dbReference type="STRING" id="869210.Marky_1364"/>
<dbReference type="Pfam" id="PF00440">
    <property type="entry name" value="TetR_N"/>
    <property type="match status" value="1"/>
</dbReference>
<dbReference type="Gene3D" id="1.10.357.10">
    <property type="entry name" value="Tetracycline Repressor, domain 2"/>
    <property type="match status" value="1"/>
</dbReference>
<dbReference type="InterPro" id="IPR036271">
    <property type="entry name" value="Tet_transcr_reg_TetR-rel_C_sf"/>
</dbReference>
<dbReference type="AlphaFoldDB" id="F2NLK0"/>
<dbReference type="SUPFAM" id="SSF46689">
    <property type="entry name" value="Homeodomain-like"/>
    <property type="match status" value="1"/>
</dbReference>
<dbReference type="InterPro" id="IPR009057">
    <property type="entry name" value="Homeodomain-like_sf"/>
</dbReference>
<sequence length="188" mass="21615">MDRRTQILHTAGRLFSQRGYHATSMRDIARALDLQGGSLYTHIESKEEVLWEIVNRAADRFLAHATSIDPDLPPRERLKALVRGHLTVIAQELEHATVFFHEWKFLSPELQERIKARRDAYEAHFREAIESGVQRGEFKVEDPKIAALFVLSALNWTYQWLRPEGPLDLEALTERYTALVLRALGGEA</sequence>
<dbReference type="EMBL" id="CP002630">
    <property type="protein sequence ID" value="AEB12099.1"/>
    <property type="molecule type" value="Genomic_DNA"/>
</dbReference>
<keyword evidence="2" id="KW-0805">Transcription regulation</keyword>
<dbReference type="PANTHER" id="PTHR30055">
    <property type="entry name" value="HTH-TYPE TRANSCRIPTIONAL REGULATOR RUTR"/>
    <property type="match status" value="1"/>
</dbReference>
<dbReference type="eggNOG" id="COG1309">
    <property type="taxonomic scope" value="Bacteria"/>
</dbReference>
<keyword evidence="4" id="KW-0804">Transcription</keyword>
<keyword evidence="3 5" id="KW-0238">DNA-binding</keyword>
<proteinExistence type="predicted"/>
<dbReference type="PRINTS" id="PR00455">
    <property type="entry name" value="HTHTETR"/>
</dbReference>
<evidence type="ECO:0000256" key="3">
    <source>
        <dbReference type="ARBA" id="ARBA00023125"/>
    </source>
</evidence>
<keyword evidence="1" id="KW-0678">Repressor</keyword>
<dbReference type="GO" id="GO:0000976">
    <property type="term" value="F:transcription cis-regulatory region binding"/>
    <property type="evidence" value="ECO:0007669"/>
    <property type="project" value="TreeGrafter"/>
</dbReference>
<dbReference type="Pfam" id="PF17932">
    <property type="entry name" value="TetR_C_24"/>
    <property type="match status" value="1"/>
</dbReference>
<evidence type="ECO:0000313" key="7">
    <source>
        <dbReference type="EMBL" id="AEB12099.1"/>
    </source>
</evidence>
<reference evidence="7 8" key="1">
    <citation type="journal article" date="2012" name="Stand. Genomic Sci.">
        <title>Complete genome sequence of the aerobic, heterotroph Marinithermus hydrothermalis type strain (T1(T)) from a deep-sea hydrothermal vent chimney.</title>
        <authorList>
            <person name="Copeland A."/>
            <person name="Gu W."/>
            <person name="Yasawong M."/>
            <person name="Lapidus A."/>
            <person name="Lucas S."/>
            <person name="Deshpande S."/>
            <person name="Pagani I."/>
            <person name="Tapia R."/>
            <person name="Cheng J.F."/>
            <person name="Goodwin L.A."/>
            <person name="Pitluck S."/>
            <person name="Liolios K."/>
            <person name="Ivanova N."/>
            <person name="Mavromatis K."/>
            <person name="Mikhailova N."/>
            <person name="Pati A."/>
            <person name="Chen A."/>
            <person name="Palaniappan K."/>
            <person name="Land M."/>
            <person name="Pan C."/>
            <person name="Brambilla E.M."/>
            <person name="Rohde M."/>
            <person name="Tindall B.J."/>
            <person name="Sikorski J."/>
            <person name="Goker M."/>
            <person name="Detter J.C."/>
            <person name="Bristow J."/>
            <person name="Eisen J.A."/>
            <person name="Markowitz V."/>
            <person name="Hugenholtz P."/>
            <person name="Kyrpides N.C."/>
            <person name="Klenk H.P."/>
            <person name="Woyke T."/>
        </authorList>
    </citation>
    <scope>NUCLEOTIDE SEQUENCE [LARGE SCALE GENOMIC DNA]</scope>
    <source>
        <strain evidence="8">DSM 14884 / JCM 11576 / T1</strain>
    </source>
</reference>
<dbReference type="InterPro" id="IPR050109">
    <property type="entry name" value="HTH-type_TetR-like_transc_reg"/>
</dbReference>